<evidence type="ECO:0000313" key="3">
    <source>
        <dbReference type="Proteomes" id="UP000355283"/>
    </source>
</evidence>
<evidence type="ECO:0000256" key="1">
    <source>
        <dbReference type="SAM" id="MobiDB-lite"/>
    </source>
</evidence>
<organism evidence="2 3">
    <name type="scientific">Nannochloropsis salina CCMP1776</name>
    <dbReference type="NCBI Taxonomy" id="1027361"/>
    <lineage>
        <taxon>Eukaryota</taxon>
        <taxon>Sar</taxon>
        <taxon>Stramenopiles</taxon>
        <taxon>Ochrophyta</taxon>
        <taxon>Eustigmatophyceae</taxon>
        <taxon>Eustigmatales</taxon>
        <taxon>Monodopsidaceae</taxon>
        <taxon>Microchloropsis</taxon>
        <taxon>Microchloropsis salina</taxon>
    </lineage>
</organism>
<feature type="compositionally biased region" description="Low complexity" evidence="1">
    <location>
        <begin position="104"/>
        <end position="114"/>
    </location>
</feature>
<feature type="region of interest" description="Disordered" evidence="1">
    <location>
        <begin position="194"/>
        <end position="285"/>
    </location>
</feature>
<proteinExistence type="predicted"/>
<feature type="compositionally biased region" description="Low complexity" evidence="1">
    <location>
        <begin position="324"/>
        <end position="334"/>
    </location>
</feature>
<protein>
    <submittedName>
        <fullName evidence="2">Uncharacterized protein</fullName>
    </submittedName>
</protein>
<feature type="compositionally biased region" description="Polar residues" evidence="1">
    <location>
        <begin position="263"/>
        <end position="285"/>
    </location>
</feature>
<name>A0A4D9D695_9STRA</name>
<dbReference type="OrthoDB" id="195524at2759"/>
<feature type="compositionally biased region" description="Basic and acidic residues" evidence="1">
    <location>
        <begin position="198"/>
        <end position="233"/>
    </location>
</feature>
<accession>A0A4D9D695</accession>
<sequence>MILQSNGREQVVEAQESSFVEQRVSGVGRSKKLRRRAKTLLERNVCHQHGEAQGEGHITDCWVAHSGQEYAHVQYVDGDEEDIPLQEVRNFLMAPLPTTPPTSPRSVSAPSSESSGREEKECEALKELAMGARSSVASARVGCGRAEGIEAETITTIASSAPASCAIAPSEETLCQENASPDVDEAEEALTELLEEDGACKAEGEIEKRKDQEMKEAGREKEKALCDREREKACQSPVRRHQSEGDKENRGTLQGDGGGSNHVGDSQPSQILPAQPQKTAEMTVAARSTSMVALLEGAAIAEVTTLGGNAAVSATETATDKPSSHPFTTSSVSSRAPSLPACASKDHGGDCSTGKHGHHTDSTRTSTTNALHPRPFNSSDPLHRSPLSALPSSLASVPLPANERVGIGNFIGAARPGKELTDYKPLVGRFVQKAVEGGGKVTGMVVEVRAEGSKESRRVWARVTFTDKSEQDLEV</sequence>
<keyword evidence="3" id="KW-1185">Reference proteome</keyword>
<gene>
    <name evidence="2" type="ORF">NSK_001314</name>
</gene>
<reference evidence="2 3" key="1">
    <citation type="submission" date="2019-01" db="EMBL/GenBank/DDBJ databases">
        <title>Nuclear Genome Assembly of the Microalgal Biofuel strain Nannochloropsis salina CCMP1776.</title>
        <authorList>
            <person name="Hovde B."/>
        </authorList>
    </citation>
    <scope>NUCLEOTIDE SEQUENCE [LARGE SCALE GENOMIC DNA]</scope>
    <source>
        <strain evidence="2 3">CCMP1776</strain>
    </source>
</reference>
<feature type="compositionally biased region" description="Basic and acidic residues" evidence="1">
    <location>
        <begin position="241"/>
        <end position="250"/>
    </location>
</feature>
<dbReference type="Proteomes" id="UP000355283">
    <property type="component" value="Unassembled WGS sequence"/>
</dbReference>
<feature type="region of interest" description="Disordered" evidence="1">
    <location>
        <begin position="314"/>
        <end position="384"/>
    </location>
</feature>
<feature type="region of interest" description="Disordered" evidence="1">
    <location>
        <begin position="94"/>
        <end position="120"/>
    </location>
</feature>
<feature type="compositionally biased region" description="Polar residues" evidence="1">
    <location>
        <begin position="363"/>
        <end position="380"/>
    </location>
</feature>
<dbReference type="AlphaFoldDB" id="A0A4D9D695"/>
<evidence type="ECO:0000313" key="2">
    <source>
        <dbReference type="EMBL" id="TFJ86980.1"/>
    </source>
</evidence>
<comment type="caution">
    <text evidence="2">The sequence shown here is derived from an EMBL/GenBank/DDBJ whole genome shotgun (WGS) entry which is preliminary data.</text>
</comment>
<dbReference type="EMBL" id="SDOX01000006">
    <property type="protein sequence ID" value="TFJ86980.1"/>
    <property type="molecule type" value="Genomic_DNA"/>
</dbReference>